<dbReference type="Pfam" id="PF20720">
    <property type="entry name" value="nSTAND3"/>
    <property type="match status" value="1"/>
</dbReference>
<proteinExistence type="predicted"/>
<dbReference type="PANTHER" id="PTHR45641:SF19">
    <property type="entry name" value="NEPHROCYSTIN-3"/>
    <property type="match status" value="1"/>
</dbReference>
<keyword evidence="5" id="KW-0812">Transmembrane</keyword>
<evidence type="ECO:0000256" key="1">
    <source>
        <dbReference type="ARBA" id="ARBA00022737"/>
    </source>
</evidence>
<feature type="repeat" description="TPR" evidence="3">
    <location>
        <begin position="495"/>
        <end position="528"/>
    </location>
</feature>
<evidence type="ECO:0000259" key="6">
    <source>
        <dbReference type="Pfam" id="PF20720"/>
    </source>
</evidence>
<keyword evidence="2 3" id="KW-0802">TPR repeat</keyword>
<dbReference type="KEGG" id="mac:MA_4611"/>
<organism evidence="7 8">
    <name type="scientific">Methanosarcina acetivorans (strain ATCC 35395 / DSM 2834 / JCM 12185 / C2A)</name>
    <dbReference type="NCBI Taxonomy" id="188937"/>
    <lineage>
        <taxon>Archaea</taxon>
        <taxon>Methanobacteriati</taxon>
        <taxon>Methanobacteriota</taxon>
        <taxon>Stenosarchaea group</taxon>
        <taxon>Methanomicrobia</taxon>
        <taxon>Methanosarcinales</taxon>
        <taxon>Methanosarcinaceae</taxon>
        <taxon>Methanosarcina</taxon>
    </lineage>
</organism>
<dbReference type="SUPFAM" id="SSF52540">
    <property type="entry name" value="P-loop containing nucleoside triphosphate hydrolases"/>
    <property type="match status" value="1"/>
</dbReference>
<dbReference type="SMART" id="SM00028">
    <property type="entry name" value="TPR"/>
    <property type="match status" value="5"/>
</dbReference>
<evidence type="ECO:0000313" key="7">
    <source>
        <dbReference type="EMBL" id="AAM07950.1"/>
    </source>
</evidence>
<dbReference type="InterPro" id="IPR027417">
    <property type="entry name" value="P-loop_NTPase"/>
</dbReference>
<evidence type="ECO:0000256" key="4">
    <source>
        <dbReference type="SAM" id="Coils"/>
    </source>
</evidence>
<gene>
    <name evidence="7" type="ordered locus">MA_4611</name>
</gene>
<feature type="repeat" description="TPR" evidence="3">
    <location>
        <begin position="615"/>
        <end position="648"/>
    </location>
</feature>
<keyword evidence="4" id="KW-0175">Coiled coil</keyword>
<dbReference type="PANTHER" id="PTHR45641">
    <property type="entry name" value="TETRATRICOPEPTIDE REPEAT PROTEIN (AFU_ORTHOLOGUE AFUA_6G03870)"/>
    <property type="match status" value="1"/>
</dbReference>
<dbReference type="PROSITE" id="PS50293">
    <property type="entry name" value="TPR_REGION"/>
    <property type="match status" value="4"/>
</dbReference>
<dbReference type="InterPro" id="IPR011990">
    <property type="entry name" value="TPR-like_helical_dom_sf"/>
</dbReference>
<keyword evidence="8" id="KW-1185">Reference proteome</keyword>
<sequence>MYTLILISTMTNLSEIRALVLPYYEDVALICAIITALPVLVGIILYLSKNHISKPSTPKDAEALVEYKKYFTEKELEKLEVPYVQRIENNIERDVIEEAADFLKSSEQVLIICGESGIGKTKLAIEISIKINESKELTGNFKFKGNCLFANLRHYKNPKDIEEKLNAKLSEKTVLIFDDYQYNMEVFNEIKNKALRRNSKLIITTRPIFVKALKEKIGEVSIRKIKLGRMDINGILKDLEDGDLKKVERISEGNPAIALLALDYIREDPDRNAKEVFQGIRTSKDFFDKIIKDFQKEYGEDFIEFLAEGELTGGVANIPQEYEKTMIEMEKSGHIAKHESKYHLTPDVLSEYLINREFFSGTILKHSFEELARADNGTYILEMLNSIMKIKDDREIYRKAAAKLLEIVDQLEPNAEQKKKRIKTGIMVYDGFGSLNLVTEKLKEFWTDYDILQDGKDLLDLGIFLIKISKPYEARKCLEKAEEIFSKNHDKVGISSTSHSLGIIYQQQGNYEEAVKKYNQSLEMKEELGDKSGIAITLYQLGNIHYSQGNYEEAVKKYNQSLEMNKKPGDKSGIAKTLHQLGMIHHDKGNYEEAVKKYNQSLEIKEELGDKSGIAITLHQLGNIHYSQGNYEEAVKKYNQSLKIKEELGDKSGIAKTLHQLDRIKKDMDRLKEKMGEENFEKAYQKIESNNK</sequence>
<feature type="repeat" description="TPR" evidence="3">
    <location>
        <begin position="535"/>
        <end position="568"/>
    </location>
</feature>
<feature type="domain" description="Novel STAND NTPase 3" evidence="6">
    <location>
        <begin position="93"/>
        <end position="225"/>
    </location>
</feature>
<keyword evidence="1" id="KW-0677">Repeat</keyword>
<dbReference type="AlphaFoldDB" id="Q8THA6"/>
<dbReference type="Proteomes" id="UP000002487">
    <property type="component" value="Chromosome"/>
</dbReference>
<keyword evidence="5" id="KW-0472">Membrane</keyword>
<accession>Q8THA6</accession>
<evidence type="ECO:0000256" key="5">
    <source>
        <dbReference type="SAM" id="Phobius"/>
    </source>
</evidence>
<evidence type="ECO:0000256" key="3">
    <source>
        <dbReference type="PROSITE-ProRule" id="PRU00339"/>
    </source>
</evidence>
<feature type="coiled-coil region" evidence="4">
    <location>
        <begin position="654"/>
        <end position="681"/>
    </location>
</feature>
<dbReference type="Pfam" id="PF13424">
    <property type="entry name" value="TPR_12"/>
    <property type="match status" value="2"/>
</dbReference>
<reference evidence="7 8" key="1">
    <citation type="journal article" date="2002" name="Genome Res.">
        <title>The genome of Methanosarcina acetivorans reveals extensive metabolic and physiological diversity.</title>
        <authorList>
            <person name="Galagan J.E."/>
            <person name="Nusbaum C."/>
            <person name="Roy A."/>
            <person name="Endrizzi M.G."/>
            <person name="Macdonald P."/>
            <person name="FitzHugh W."/>
            <person name="Calvo S."/>
            <person name="Engels R."/>
            <person name="Smirnov S."/>
            <person name="Atnoor D."/>
            <person name="Brown A."/>
            <person name="Allen N."/>
            <person name="Naylor J."/>
            <person name="Stange-Thomann N."/>
            <person name="DeArellano K."/>
            <person name="Johnson R."/>
            <person name="Linton L."/>
            <person name="McEwan P."/>
            <person name="McKernan K."/>
            <person name="Talamas J."/>
            <person name="Tirrell A."/>
            <person name="Ye W."/>
            <person name="Zimmer A."/>
            <person name="Barber R.D."/>
            <person name="Cann I."/>
            <person name="Graham D.E."/>
            <person name="Grahame D.A."/>
            <person name="Guss A."/>
            <person name="Hedderich R."/>
            <person name="Ingram-Smith C."/>
            <person name="Kuettner C.H."/>
            <person name="Krzycki J.A."/>
            <person name="Leigh J.A."/>
            <person name="Li W."/>
            <person name="Liu J."/>
            <person name="Mukhopadhyay B."/>
            <person name="Reeve J.N."/>
            <person name="Smith K."/>
            <person name="Springer T.A."/>
            <person name="Umayam L.A."/>
            <person name="White O."/>
            <person name="White R.H."/>
            <person name="de Macario E.C."/>
            <person name="Ferry J.G."/>
            <person name="Jarrell K.F."/>
            <person name="Jing H."/>
            <person name="Macario A.J.L."/>
            <person name="Paulsen I."/>
            <person name="Pritchett M."/>
            <person name="Sowers K.R."/>
            <person name="Swanson R.V."/>
            <person name="Zinder S.H."/>
            <person name="Lander E."/>
            <person name="Metcalf W.W."/>
            <person name="Birren B."/>
        </authorList>
    </citation>
    <scope>NUCLEOTIDE SEQUENCE [LARGE SCALE GENOMIC DNA]</scope>
    <source>
        <strain evidence="8">ATCC 35395 / DSM 2834 / JCM 12185 / C2A</strain>
    </source>
</reference>
<dbReference type="SUPFAM" id="SSF48452">
    <property type="entry name" value="TPR-like"/>
    <property type="match status" value="1"/>
</dbReference>
<dbReference type="InterPro" id="IPR049050">
    <property type="entry name" value="nSTAND3"/>
</dbReference>
<dbReference type="InterPro" id="IPR019734">
    <property type="entry name" value="TPR_rpt"/>
</dbReference>
<evidence type="ECO:0000313" key="8">
    <source>
        <dbReference type="Proteomes" id="UP000002487"/>
    </source>
</evidence>
<dbReference type="Gene3D" id="3.40.50.300">
    <property type="entry name" value="P-loop containing nucleotide triphosphate hydrolases"/>
    <property type="match status" value="1"/>
</dbReference>
<dbReference type="HOGENOM" id="CLU_397739_0_0_2"/>
<dbReference type="InParanoid" id="Q8THA6"/>
<name>Q8THA6_METAC</name>
<feature type="repeat" description="TPR" evidence="3">
    <location>
        <begin position="575"/>
        <end position="608"/>
    </location>
</feature>
<dbReference type="Gene3D" id="1.25.40.10">
    <property type="entry name" value="Tetratricopeptide repeat domain"/>
    <property type="match status" value="1"/>
</dbReference>
<evidence type="ECO:0000256" key="2">
    <source>
        <dbReference type="ARBA" id="ARBA00022803"/>
    </source>
</evidence>
<dbReference type="EMBL" id="AE010299">
    <property type="protein sequence ID" value="AAM07950.1"/>
    <property type="molecule type" value="Genomic_DNA"/>
</dbReference>
<dbReference type="PROSITE" id="PS50005">
    <property type="entry name" value="TPR"/>
    <property type="match status" value="4"/>
</dbReference>
<dbReference type="STRING" id="188937.MA_4611"/>
<dbReference type="EnsemblBacteria" id="AAM07950">
    <property type="protein sequence ID" value="AAM07950"/>
    <property type="gene ID" value="MA_4611"/>
</dbReference>
<feature type="transmembrane region" description="Helical" evidence="5">
    <location>
        <begin position="27"/>
        <end position="47"/>
    </location>
</feature>
<protein>
    <recommendedName>
        <fullName evidence="6">Novel STAND NTPase 3 domain-containing protein</fullName>
    </recommendedName>
</protein>
<keyword evidence="5" id="KW-1133">Transmembrane helix</keyword>
<dbReference type="PhylomeDB" id="Q8THA6"/>